<accession>A0A4U9UMU9</accession>
<gene>
    <name evidence="2" type="ORF">NCTC11429_01316</name>
</gene>
<evidence type="ECO:0000313" key="2">
    <source>
        <dbReference type="EMBL" id="VTR34353.1"/>
    </source>
</evidence>
<evidence type="ECO:0000313" key="3">
    <source>
        <dbReference type="Proteomes" id="UP000308196"/>
    </source>
</evidence>
<evidence type="ECO:0000256" key="1">
    <source>
        <dbReference type="SAM" id="MobiDB-lite"/>
    </source>
</evidence>
<sequence>MPWQALMLQVVGPEPVSTKRSKEEGNKAAFGS</sequence>
<dbReference type="EMBL" id="LR590484">
    <property type="protein sequence ID" value="VTR34353.1"/>
    <property type="molecule type" value="Genomic_DNA"/>
</dbReference>
<name>A0A4U9UMU9_9SPHI</name>
<dbReference type="Proteomes" id="UP000308196">
    <property type="component" value="Chromosome"/>
</dbReference>
<dbReference type="KEGG" id="stha:NCTC11429_01316"/>
<dbReference type="AlphaFoldDB" id="A0A4U9UMU9"/>
<reference evidence="2 3" key="1">
    <citation type="submission" date="2019-05" db="EMBL/GenBank/DDBJ databases">
        <authorList>
            <consortium name="Pathogen Informatics"/>
        </authorList>
    </citation>
    <scope>NUCLEOTIDE SEQUENCE [LARGE SCALE GENOMIC DNA]</scope>
    <source>
        <strain evidence="2 3">NCTC11429</strain>
    </source>
</reference>
<proteinExistence type="predicted"/>
<feature type="region of interest" description="Disordered" evidence="1">
    <location>
        <begin position="13"/>
        <end position="32"/>
    </location>
</feature>
<dbReference type="STRING" id="1123265.GCA_000686625_01753"/>
<protein>
    <submittedName>
        <fullName evidence="2">Uncharacterized protein</fullName>
    </submittedName>
</protein>
<organism evidence="2 3">
    <name type="scientific">Sphingobacterium thalpophilum</name>
    <dbReference type="NCBI Taxonomy" id="259"/>
    <lineage>
        <taxon>Bacteria</taxon>
        <taxon>Pseudomonadati</taxon>
        <taxon>Bacteroidota</taxon>
        <taxon>Sphingobacteriia</taxon>
        <taxon>Sphingobacteriales</taxon>
        <taxon>Sphingobacteriaceae</taxon>
        <taxon>Sphingobacterium</taxon>
    </lineage>
</organism>